<keyword evidence="1" id="KW-0812">Transmembrane</keyword>
<evidence type="ECO:0000313" key="3">
    <source>
        <dbReference type="EnsemblProtists" id="EOD24109"/>
    </source>
</evidence>
<dbReference type="GeneID" id="17269657"/>
<proteinExistence type="predicted"/>
<keyword evidence="1" id="KW-0472">Membrane</keyword>
<evidence type="ECO:0000256" key="1">
    <source>
        <dbReference type="SAM" id="Phobius"/>
    </source>
</evidence>
<dbReference type="AlphaFoldDB" id="A0A0D3JKS4"/>
<protein>
    <submittedName>
        <fullName evidence="3">Uncharacterized protein</fullName>
    </submittedName>
</protein>
<sequence>MILPLALVLGLLAPHSSAPIVTTAPNSGATAFAFTPRLQRAPLHPTPPPSAIFPAAVLADATPFERNDDVSLGALLGVLAPFIFAAAVFGGFYRLFKLFSSEF</sequence>
<feature type="signal peptide" evidence="2">
    <location>
        <begin position="1"/>
        <end position="18"/>
    </location>
</feature>
<reference evidence="3" key="2">
    <citation type="submission" date="2024-10" db="UniProtKB">
        <authorList>
            <consortium name="EnsemblProtists"/>
        </authorList>
    </citation>
    <scope>IDENTIFICATION</scope>
</reference>
<feature type="transmembrane region" description="Helical" evidence="1">
    <location>
        <begin position="72"/>
        <end position="96"/>
    </location>
</feature>
<dbReference type="EnsemblProtists" id="EOD24109">
    <property type="protein sequence ID" value="EOD24109"/>
    <property type="gene ID" value="EMIHUDRAFT_254850"/>
</dbReference>
<keyword evidence="4" id="KW-1185">Reference proteome</keyword>
<dbReference type="HOGENOM" id="CLU_2268900_0_0_1"/>
<feature type="chain" id="PRO_5044257195" evidence="2">
    <location>
        <begin position="19"/>
        <end position="103"/>
    </location>
</feature>
<evidence type="ECO:0000313" key="4">
    <source>
        <dbReference type="Proteomes" id="UP000013827"/>
    </source>
</evidence>
<keyword evidence="1" id="KW-1133">Transmembrane helix</keyword>
<keyword evidence="2" id="KW-0732">Signal</keyword>
<reference evidence="4" key="1">
    <citation type="journal article" date="2013" name="Nature">
        <title>Pan genome of the phytoplankton Emiliania underpins its global distribution.</title>
        <authorList>
            <person name="Read B.A."/>
            <person name="Kegel J."/>
            <person name="Klute M.J."/>
            <person name="Kuo A."/>
            <person name="Lefebvre S.C."/>
            <person name="Maumus F."/>
            <person name="Mayer C."/>
            <person name="Miller J."/>
            <person name="Monier A."/>
            <person name="Salamov A."/>
            <person name="Young J."/>
            <person name="Aguilar M."/>
            <person name="Claverie J.M."/>
            <person name="Frickenhaus S."/>
            <person name="Gonzalez K."/>
            <person name="Herman E.K."/>
            <person name="Lin Y.C."/>
            <person name="Napier J."/>
            <person name="Ogata H."/>
            <person name="Sarno A.F."/>
            <person name="Shmutz J."/>
            <person name="Schroeder D."/>
            <person name="de Vargas C."/>
            <person name="Verret F."/>
            <person name="von Dassow P."/>
            <person name="Valentin K."/>
            <person name="Van de Peer Y."/>
            <person name="Wheeler G."/>
            <person name="Dacks J.B."/>
            <person name="Delwiche C.F."/>
            <person name="Dyhrman S.T."/>
            <person name="Glockner G."/>
            <person name="John U."/>
            <person name="Richards T."/>
            <person name="Worden A.Z."/>
            <person name="Zhang X."/>
            <person name="Grigoriev I.V."/>
            <person name="Allen A.E."/>
            <person name="Bidle K."/>
            <person name="Borodovsky M."/>
            <person name="Bowler C."/>
            <person name="Brownlee C."/>
            <person name="Cock J.M."/>
            <person name="Elias M."/>
            <person name="Gladyshev V.N."/>
            <person name="Groth M."/>
            <person name="Guda C."/>
            <person name="Hadaegh A."/>
            <person name="Iglesias-Rodriguez M.D."/>
            <person name="Jenkins J."/>
            <person name="Jones B.M."/>
            <person name="Lawson T."/>
            <person name="Leese F."/>
            <person name="Lindquist E."/>
            <person name="Lobanov A."/>
            <person name="Lomsadze A."/>
            <person name="Malik S.B."/>
            <person name="Marsh M.E."/>
            <person name="Mackinder L."/>
            <person name="Mock T."/>
            <person name="Mueller-Roeber B."/>
            <person name="Pagarete A."/>
            <person name="Parker M."/>
            <person name="Probert I."/>
            <person name="Quesneville H."/>
            <person name="Raines C."/>
            <person name="Rensing S.A."/>
            <person name="Riano-Pachon D.M."/>
            <person name="Richier S."/>
            <person name="Rokitta S."/>
            <person name="Shiraiwa Y."/>
            <person name="Soanes D.M."/>
            <person name="van der Giezen M."/>
            <person name="Wahlund T.M."/>
            <person name="Williams B."/>
            <person name="Wilson W."/>
            <person name="Wolfe G."/>
            <person name="Wurch L.L."/>
        </authorList>
    </citation>
    <scope>NUCLEOTIDE SEQUENCE</scope>
</reference>
<evidence type="ECO:0000256" key="2">
    <source>
        <dbReference type="SAM" id="SignalP"/>
    </source>
</evidence>
<accession>A0A0D3JKS4</accession>
<dbReference type="Proteomes" id="UP000013827">
    <property type="component" value="Unassembled WGS sequence"/>
</dbReference>
<organism evidence="3 4">
    <name type="scientific">Emiliania huxleyi (strain CCMP1516)</name>
    <dbReference type="NCBI Taxonomy" id="280463"/>
    <lineage>
        <taxon>Eukaryota</taxon>
        <taxon>Haptista</taxon>
        <taxon>Haptophyta</taxon>
        <taxon>Prymnesiophyceae</taxon>
        <taxon>Isochrysidales</taxon>
        <taxon>Noelaerhabdaceae</taxon>
        <taxon>Emiliania</taxon>
    </lineage>
</organism>
<dbReference type="PaxDb" id="2903-EOD24109"/>
<name>A0A0D3JKS4_EMIH1</name>
<dbReference type="KEGG" id="ehx:EMIHUDRAFT_254850"/>
<dbReference type="RefSeq" id="XP_005776538.1">
    <property type="nucleotide sequence ID" value="XM_005776481.1"/>
</dbReference>